<dbReference type="SMART" id="SM00304">
    <property type="entry name" value="HAMP"/>
    <property type="match status" value="1"/>
</dbReference>
<evidence type="ECO:0000256" key="10">
    <source>
        <dbReference type="ARBA" id="ARBA00022840"/>
    </source>
</evidence>
<evidence type="ECO:0000313" key="17">
    <source>
        <dbReference type="EMBL" id="MFC0528867.1"/>
    </source>
</evidence>
<dbReference type="PROSITE" id="PS50109">
    <property type="entry name" value="HIS_KIN"/>
    <property type="match status" value="1"/>
</dbReference>
<dbReference type="SMART" id="SM00387">
    <property type="entry name" value="HATPase_c"/>
    <property type="match status" value="1"/>
</dbReference>
<keyword evidence="10" id="KW-0067">ATP-binding</keyword>
<evidence type="ECO:0000313" key="18">
    <source>
        <dbReference type="Proteomes" id="UP001589867"/>
    </source>
</evidence>
<dbReference type="RefSeq" id="WP_377251016.1">
    <property type="nucleotide sequence ID" value="NZ_JBHLUH010000021.1"/>
</dbReference>
<gene>
    <name evidence="17" type="ORF">ACFFIA_14485</name>
</gene>
<keyword evidence="9" id="KW-0418">Kinase</keyword>
<sequence length="414" mass="42187">MRRRLALLVTATALLVLVAFLVPLAVLIRAVAQDRAVVAATAEVQGLVPLAATTDTANLASLASGAGRPVTVYLPDGSVVGAPATRTPAVELAARGTSLTAEADGGREIVVGVQGRPDGTVVLRTFVPAEELSRGVTRAWLLLAALGVALVLVGLFVADRLARTLVASITELSTVSHRLAGAELSARATPSGPAELRDVAGALNHLAGRIQDLLREEREQVADLSHRLRTPLTALRLEAEALADPAEAARVTASVDAVERAVTGLIHAARRATPAPGGCDAAAVVRDRVAFWSVLAEDTGREVHLDLVPRALPVPVAAEDLAAAMDALLGNVFAHTPDGTPFAVTLTPDGVLTVADEGPGLPAGAGERGESGAGSTGLGLDIARRAGRALHLSTGPSGGAVVTLELLPRPPHGS</sequence>
<dbReference type="Pfam" id="PF02518">
    <property type="entry name" value="HATPase_c"/>
    <property type="match status" value="1"/>
</dbReference>
<keyword evidence="14" id="KW-0472">Membrane</keyword>
<feature type="domain" description="HAMP" evidence="16">
    <location>
        <begin position="163"/>
        <end position="215"/>
    </location>
</feature>
<dbReference type="SMART" id="SM00388">
    <property type="entry name" value="HisKA"/>
    <property type="match status" value="1"/>
</dbReference>
<dbReference type="Proteomes" id="UP001589867">
    <property type="component" value="Unassembled WGS sequence"/>
</dbReference>
<evidence type="ECO:0000256" key="12">
    <source>
        <dbReference type="ARBA" id="ARBA00023012"/>
    </source>
</evidence>
<dbReference type="Gene3D" id="3.30.565.10">
    <property type="entry name" value="Histidine kinase-like ATPase, C-terminal domain"/>
    <property type="match status" value="1"/>
</dbReference>
<accession>A0ABV6M2G4</accession>
<dbReference type="EC" id="2.7.13.3" evidence="3"/>
<comment type="catalytic activity">
    <reaction evidence="1">
        <text>ATP + protein L-histidine = ADP + protein N-phospho-L-histidine.</text>
        <dbReference type="EC" id="2.7.13.3"/>
    </reaction>
</comment>
<dbReference type="InterPro" id="IPR036890">
    <property type="entry name" value="HATPase_C_sf"/>
</dbReference>
<keyword evidence="6" id="KW-0808">Transferase</keyword>
<dbReference type="EMBL" id="JBHLUH010000021">
    <property type="protein sequence ID" value="MFC0528867.1"/>
    <property type="molecule type" value="Genomic_DNA"/>
</dbReference>
<evidence type="ECO:0000256" key="1">
    <source>
        <dbReference type="ARBA" id="ARBA00000085"/>
    </source>
</evidence>
<dbReference type="CDD" id="cd00082">
    <property type="entry name" value="HisKA"/>
    <property type="match status" value="1"/>
</dbReference>
<keyword evidence="18" id="KW-1185">Reference proteome</keyword>
<keyword evidence="5" id="KW-0597">Phosphoprotein</keyword>
<dbReference type="PROSITE" id="PS50885">
    <property type="entry name" value="HAMP"/>
    <property type="match status" value="1"/>
</dbReference>
<keyword evidence="8" id="KW-0547">Nucleotide-binding</keyword>
<organism evidence="17 18">
    <name type="scientific">Phytohabitans kaempferiae</name>
    <dbReference type="NCBI Taxonomy" id="1620943"/>
    <lineage>
        <taxon>Bacteria</taxon>
        <taxon>Bacillati</taxon>
        <taxon>Actinomycetota</taxon>
        <taxon>Actinomycetes</taxon>
        <taxon>Micromonosporales</taxon>
        <taxon>Micromonosporaceae</taxon>
    </lineage>
</organism>
<evidence type="ECO:0000256" key="11">
    <source>
        <dbReference type="ARBA" id="ARBA00022989"/>
    </source>
</evidence>
<dbReference type="InterPro" id="IPR036097">
    <property type="entry name" value="HisK_dim/P_sf"/>
</dbReference>
<evidence type="ECO:0000256" key="13">
    <source>
        <dbReference type="SAM" id="MobiDB-lite"/>
    </source>
</evidence>
<evidence type="ECO:0000259" key="16">
    <source>
        <dbReference type="PROSITE" id="PS50885"/>
    </source>
</evidence>
<evidence type="ECO:0000256" key="7">
    <source>
        <dbReference type="ARBA" id="ARBA00022692"/>
    </source>
</evidence>
<dbReference type="InterPro" id="IPR005467">
    <property type="entry name" value="His_kinase_dom"/>
</dbReference>
<evidence type="ECO:0000256" key="4">
    <source>
        <dbReference type="ARBA" id="ARBA00022475"/>
    </source>
</evidence>
<dbReference type="Pfam" id="PF00512">
    <property type="entry name" value="HisKA"/>
    <property type="match status" value="1"/>
</dbReference>
<dbReference type="PANTHER" id="PTHR44936:SF9">
    <property type="entry name" value="SENSOR PROTEIN CREC"/>
    <property type="match status" value="1"/>
</dbReference>
<evidence type="ECO:0000256" key="9">
    <source>
        <dbReference type="ARBA" id="ARBA00022777"/>
    </source>
</evidence>
<dbReference type="Gene3D" id="1.10.287.130">
    <property type="match status" value="1"/>
</dbReference>
<proteinExistence type="predicted"/>
<dbReference type="Pfam" id="PF00672">
    <property type="entry name" value="HAMP"/>
    <property type="match status" value="1"/>
</dbReference>
<evidence type="ECO:0000256" key="6">
    <source>
        <dbReference type="ARBA" id="ARBA00022679"/>
    </source>
</evidence>
<name>A0ABV6M2G4_9ACTN</name>
<keyword evidence="12" id="KW-0902">Two-component regulatory system</keyword>
<feature type="domain" description="Histidine kinase" evidence="15">
    <location>
        <begin position="223"/>
        <end position="414"/>
    </location>
</feature>
<protein>
    <recommendedName>
        <fullName evidence="3">histidine kinase</fullName>
        <ecNumber evidence="3">2.7.13.3</ecNumber>
    </recommendedName>
</protein>
<evidence type="ECO:0000256" key="3">
    <source>
        <dbReference type="ARBA" id="ARBA00012438"/>
    </source>
</evidence>
<feature type="transmembrane region" description="Helical" evidence="14">
    <location>
        <begin position="139"/>
        <end position="158"/>
    </location>
</feature>
<comment type="subcellular location">
    <subcellularLocation>
        <location evidence="2">Cell membrane</location>
        <topology evidence="2">Multi-pass membrane protein</topology>
    </subcellularLocation>
</comment>
<evidence type="ECO:0000256" key="8">
    <source>
        <dbReference type="ARBA" id="ARBA00022741"/>
    </source>
</evidence>
<dbReference type="InterPro" id="IPR003661">
    <property type="entry name" value="HisK_dim/P_dom"/>
</dbReference>
<comment type="caution">
    <text evidence="17">The sequence shown here is derived from an EMBL/GenBank/DDBJ whole genome shotgun (WGS) entry which is preliminary data.</text>
</comment>
<dbReference type="SUPFAM" id="SSF55874">
    <property type="entry name" value="ATPase domain of HSP90 chaperone/DNA topoisomerase II/histidine kinase"/>
    <property type="match status" value="1"/>
</dbReference>
<dbReference type="InterPro" id="IPR003660">
    <property type="entry name" value="HAMP_dom"/>
</dbReference>
<dbReference type="PANTHER" id="PTHR44936">
    <property type="entry name" value="SENSOR PROTEIN CREC"/>
    <property type="match status" value="1"/>
</dbReference>
<evidence type="ECO:0000259" key="15">
    <source>
        <dbReference type="PROSITE" id="PS50109"/>
    </source>
</evidence>
<dbReference type="SUPFAM" id="SSF47384">
    <property type="entry name" value="Homodimeric domain of signal transducing histidine kinase"/>
    <property type="match status" value="1"/>
</dbReference>
<keyword evidence="4" id="KW-1003">Cell membrane</keyword>
<evidence type="ECO:0000256" key="2">
    <source>
        <dbReference type="ARBA" id="ARBA00004651"/>
    </source>
</evidence>
<dbReference type="InterPro" id="IPR050980">
    <property type="entry name" value="2C_sensor_his_kinase"/>
</dbReference>
<keyword evidence="11 14" id="KW-1133">Transmembrane helix</keyword>
<feature type="region of interest" description="Disordered" evidence="13">
    <location>
        <begin position="357"/>
        <end position="376"/>
    </location>
</feature>
<dbReference type="InterPro" id="IPR003594">
    <property type="entry name" value="HATPase_dom"/>
</dbReference>
<evidence type="ECO:0000256" key="5">
    <source>
        <dbReference type="ARBA" id="ARBA00022553"/>
    </source>
</evidence>
<evidence type="ECO:0000256" key="14">
    <source>
        <dbReference type="SAM" id="Phobius"/>
    </source>
</evidence>
<keyword evidence="7 14" id="KW-0812">Transmembrane</keyword>
<reference evidence="17 18" key="1">
    <citation type="submission" date="2024-09" db="EMBL/GenBank/DDBJ databases">
        <authorList>
            <person name="Sun Q."/>
            <person name="Mori K."/>
        </authorList>
    </citation>
    <scope>NUCLEOTIDE SEQUENCE [LARGE SCALE GENOMIC DNA]</scope>
    <source>
        <strain evidence="17 18">TBRC 3947</strain>
    </source>
</reference>